<dbReference type="SUPFAM" id="SSF50998">
    <property type="entry name" value="Quinoprotein alcohol dehydrogenase-like"/>
    <property type="match status" value="1"/>
</dbReference>
<comment type="caution">
    <text evidence="1">The sequence shown here is derived from an EMBL/GenBank/DDBJ whole genome shotgun (WGS) entry which is preliminary data.</text>
</comment>
<dbReference type="AlphaFoldDB" id="A0A8J3ZZY8"/>
<dbReference type="InterPro" id="IPR011047">
    <property type="entry name" value="Quinoprotein_ADH-like_sf"/>
</dbReference>
<reference evidence="1" key="1">
    <citation type="submission" date="2021-01" db="EMBL/GenBank/DDBJ databases">
        <title>Whole genome shotgun sequence of Virgisporangium ochraceum NBRC 16418.</title>
        <authorList>
            <person name="Komaki H."/>
            <person name="Tamura T."/>
        </authorList>
    </citation>
    <scope>NUCLEOTIDE SEQUENCE</scope>
    <source>
        <strain evidence="1">NBRC 16418</strain>
    </source>
</reference>
<keyword evidence="2" id="KW-1185">Reference proteome</keyword>
<sequence length="324" mass="35854">MRPVLIAEAAVPTQSPISHVDGVGWVAAHRDEPTVIVMDEVLGSVVRVDVPTAAQRLRVSVSTRHLAVVSLDELVVCDRQGRLIWRRELSIERAGLPCEPNCHLDTRGVLWVYLPTGDHLVAYDAVSGDEIDRVTLDSSVGAAYFWPHPDQRRLGLSVAMGQDTPLNHLTWLEDRRITGRNLPGGFLTGFTSTGDRYLAMPHDDSQISIHDLHTGKAAITRHTADLTGHHPADRPVMEAAALVSDRYVLLAVDTGDEHEEHLLLSTRTLTRTTDLHYGLPMTHNSVATTDGHGRWITSSHRDDTVRLWQVPDPVDAIPGQQQLW</sequence>
<name>A0A8J3ZZY8_9ACTN</name>
<evidence type="ECO:0008006" key="3">
    <source>
        <dbReference type="Google" id="ProtNLM"/>
    </source>
</evidence>
<proteinExistence type="predicted"/>
<evidence type="ECO:0000313" key="1">
    <source>
        <dbReference type="EMBL" id="GIJ71348.1"/>
    </source>
</evidence>
<dbReference type="Proteomes" id="UP000635606">
    <property type="component" value="Unassembled WGS sequence"/>
</dbReference>
<dbReference type="InterPro" id="IPR015943">
    <property type="entry name" value="WD40/YVTN_repeat-like_dom_sf"/>
</dbReference>
<organism evidence="1 2">
    <name type="scientific">Virgisporangium ochraceum</name>
    <dbReference type="NCBI Taxonomy" id="65505"/>
    <lineage>
        <taxon>Bacteria</taxon>
        <taxon>Bacillati</taxon>
        <taxon>Actinomycetota</taxon>
        <taxon>Actinomycetes</taxon>
        <taxon>Micromonosporales</taxon>
        <taxon>Micromonosporaceae</taxon>
        <taxon>Virgisporangium</taxon>
    </lineage>
</organism>
<dbReference type="EMBL" id="BOPH01000088">
    <property type="protein sequence ID" value="GIJ71348.1"/>
    <property type="molecule type" value="Genomic_DNA"/>
</dbReference>
<accession>A0A8J3ZZY8</accession>
<protein>
    <recommendedName>
        <fullName evidence="3">WD40 repeat domain-containing protein</fullName>
    </recommendedName>
</protein>
<dbReference type="RefSeq" id="WP_203931228.1">
    <property type="nucleotide sequence ID" value="NZ_BOPH01000088.1"/>
</dbReference>
<dbReference type="Gene3D" id="2.130.10.10">
    <property type="entry name" value="YVTN repeat-like/Quinoprotein amine dehydrogenase"/>
    <property type="match status" value="1"/>
</dbReference>
<evidence type="ECO:0000313" key="2">
    <source>
        <dbReference type="Proteomes" id="UP000635606"/>
    </source>
</evidence>
<gene>
    <name evidence="1" type="ORF">Voc01_062650</name>
</gene>